<evidence type="ECO:0000256" key="7">
    <source>
        <dbReference type="SAM" id="SignalP"/>
    </source>
</evidence>
<dbReference type="CDD" id="cd06304">
    <property type="entry name" value="PBP1_BmpA_Med_PnrA-like"/>
    <property type="match status" value="1"/>
</dbReference>
<evidence type="ECO:0000256" key="5">
    <source>
        <dbReference type="ARBA" id="ARBA00023136"/>
    </source>
</evidence>
<sequence>MYIKRYISLFLLLVGMLTLATFTSACTPKTGSATPSSKKEEVKKEKKESNKLKVALVLPGPINDNGWNATAYEGLKAMEKELGVEGSYTENVSQSDQEEIIRGYAQQGYDMIIAHGFQFADAMQRVAPQYPKVKFVINNGSIAKENVCSLVVDNYQIGFLQGAIAAILSKTGKVAAIGGEEMPPIRQTLEGFVQGAKYIKPDIDVKTAMTGSFTDVAKMKEMALSFINQGVDVVMGDANQASLGAIQAAQEKKVLAIGYGADLNNVAPDTVVTSVVQSWAKAMVALGKIVQEGKYEPKVYYMGVKEGAVYLAPFHGFENKLAPEVKEKINKVVEDIKSGKIKVQRSTI</sequence>
<organism evidence="9 10">
    <name type="scientific">Thermanaeromonas toyohensis ToBE</name>
    <dbReference type="NCBI Taxonomy" id="698762"/>
    <lineage>
        <taxon>Bacteria</taxon>
        <taxon>Bacillati</taxon>
        <taxon>Bacillota</taxon>
        <taxon>Clostridia</taxon>
        <taxon>Neomoorellales</taxon>
        <taxon>Neomoorellaceae</taxon>
        <taxon>Thermanaeromonas</taxon>
    </lineage>
</organism>
<dbReference type="OrthoDB" id="9769871at2"/>
<evidence type="ECO:0000259" key="8">
    <source>
        <dbReference type="Pfam" id="PF02608"/>
    </source>
</evidence>
<dbReference type="RefSeq" id="WP_084663880.1">
    <property type="nucleotide sequence ID" value="NZ_LT838272.1"/>
</dbReference>
<reference evidence="9 10" key="1">
    <citation type="submission" date="2017-04" db="EMBL/GenBank/DDBJ databases">
        <authorList>
            <person name="Afonso C.L."/>
            <person name="Miller P.J."/>
            <person name="Scott M.A."/>
            <person name="Spackman E."/>
            <person name="Goraichik I."/>
            <person name="Dimitrov K.M."/>
            <person name="Suarez D.L."/>
            <person name="Swayne D.E."/>
        </authorList>
    </citation>
    <scope>NUCLEOTIDE SEQUENCE [LARGE SCALE GENOMIC DNA]</scope>
    <source>
        <strain evidence="9 10">ToBE</strain>
    </source>
</reference>
<feature type="signal peptide" evidence="7">
    <location>
        <begin position="1"/>
        <end position="20"/>
    </location>
</feature>
<dbReference type="AlphaFoldDB" id="A0A1W1VGF5"/>
<keyword evidence="6" id="KW-0449">Lipoprotein</keyword>
<keyword evidence="10" id="KW-1185">Reference proteome</keyword>
<evidence type="ECO:0000256" key="4">
    <source>
        <dbReference type="ARBA" id="ARBA00022729"/>
    </source>
</evidence>
<dbReference type="SUPFAM" id="SSF53822">
    <property type="entry name" value="Periplasmic binding protein-like I"/>
    <property type="match status" value="1"/>
</dbReference>
<evidence type="ECO:0000256" key="3">
    <source>
        <dbReference type="ARBA" id="ARBA00022475"/>
    </source>
</evidence>
<keyword evidence="3" id="KW-1003">Cell membrane</keyword>
<comment type="similarity">
    <text evidence="2">Belongs to the BMP lipoprotein family.</text>
</comment>
<protein>
    <submittedName>
        <fullName evidence="9">Basic membrane protein A</fullName>
    </submittedName>
</protein>
<evidence type="ECO:0000256" key="6">
    <source>
        <dbReference type="ARBA" id="ARBA00023288"/>
    </source>
</evidence>
<feature type="domain" description="ABC transporter substrate-binding protein PnrA-like" evidence="8">
    <location>
        <begin position="52"/>
        <end position="344"/>
    </location>
</feature>
<dbReference type="Pfam" id="PF02608">
    <property type="entry name" value="Bmp"/>
    <property type="match status" value="1"/>
</dbReference>
<keyword evidence="5" id="KW-0472">Membrane</keyword>
<evidence type="ECO:0000313" key="10">
    <source>
        <dbReference type="Proteomes" id="UP000192569"/>
    </source>
</evidence>
<dbReference type="Gene3D" id="3.40.50.2300">
    <property type="match status" value="2"/>
</dbReference>
<evidence type="ECO:0000256" key="2">
    <source>
        <dbReference type="ARBA" id="ARBA00008610"/>
    </source>
</evidence>
<dbReference type="PANTHER" id="PTHR34296">
    <property type="entry name" value="TRANSCRIPTIONAL ACTIVATOR PROTEIN MED"/>
    <property type="match status" value="1"/>
</dbReference>
<accession>A0A1W1VGF5</accession>
<feature type="chain" id="PRO_5039486309" evidence="7">
    <location>
        <begin position="21"/>
        <end position="348"/>
    </location>
</feature>
<keyword evidence="4 7" id="KW-0732">Signal</keyword>
<evidence type="ECO:0000256" key="1">
    <source>
        <dbReference type="ARBA" id="ARBA00004193"/>
    </source>
</evidence>
<dbReference type="PANTHER" id="PTHR34296:SF2">
    <property type="entry name" value="ABC TRANSPORTER GUANOSINE-BINDING PROTEIN NUPN"/>
    <property type="match status" value="1"/>
</dbReference>
<gene>
    <name evidence="9" type="ORF">SAMN00808754_0585</name>
</gene>
<dbReference type="InterPro" id="IPR050957">
    <property type="entry name" value="BMP_lipoprotein"/>
</dbReference>
<dbReference type="Proteomes" id="UP000192569">
    <property type="component" value="Chromosome I"/>
</dbReference>
<dbReference type="GO" id="GO:0005886">
    <property type="term" value="C:plasma membrane"/>
    <property type="evidence" value="ECO:0007669"/>
    <property type="project" value="UniProtKB-SubCell"/>
</dbReference>
<proteinExistence type="inferred from homology"/>
<dbReference type="STRING" id="698762.SAMN00808754_0585"/>
<dbReference type="PROSITE" id="PS51257">
    <property type="entry name" value="PROKAR_LIPOPROTEIN"/>
    <property type="match status" value="1"/>
</dbReference>
<evidence type="ECO:0000313" key="9">
    <source>
        <dbReference type="EMBL" id="SMB92151.1"/>
    </source>
</evidence>
<dbReference type="InterPro" id="IPR003760">
    <property type="entry name" value="PnrA-like"/>
</dbReference>
<dbReference type="EMBL" id="LT838272">
    <property type="protein sequence ID" value="SMB92151.1"/>
    <property type="molecule type" value="Genomic_DNA"/>
</dbReference>
<dbReference type="InterPro" id="IPR028082">
    <property type="entry name" value="Peripla_BP_I"/>
</dbReference>
<comment type="subcellular location">
    <subcellularLocation>
        <location evidence="1">Cell membrane</location>
        <topology evidence="1">Lipid-anchor</topology>
    </subcellularLocation>
</comment>
<name>A0A1W1VGF5_9FIRM</name>